<proteinExistence type="predicted"/>
<gene>
    <name evidence="1" type="ORF">NCTC11112_02649</name>
</gene>
<evidence type="ECO:0000313" key="2">
    <source>
        <dbReference type="Proteomes" id="UP000254817"/>
    </source>
</evidence>
<dbReference type="AlphaFoldDB" id="A0A376MP74"/>
<reference evidence="1 2" key="1">
    <citation type="submission" date="2018-06" db="EMBL/GenBank/DDBJ databases">
        <authorList>
            <consortium name="Pathogen Informatics"/>
            <person name="Doyle S."/>
        </authorList>
    </citation>
    <scope>NUCLEOTIDE SEQUENCE [LARGE SCALE GENOMIC DNA]</scope>
    <source>
        <strain evidence="1 2">NCTC11112</strain>
    </source>
</reference>
<sequence>MLRIGIKLLCRQTLPAAGKTGNRKSGTSYTSVRYYLTDSVRRKRSFISNKLKTGLKNYGGIRGSVSAKHNRQSVIIPGLSQSRGTDSYQVVIFNISIMRLSRHRWQWFEIDVINKNTGEFFNCTSSTLRHYLQTDTMFLSINKEDICPVSSRRFVA</sequence>
<name>A0A376MP74_ECOLX</name>
<organism evidence="1 2">
    <name type="scientific">Escherichia coli</name>
    <dbReference type="NCBI Taxonomy" id="562"/>
    <lineage>
        <taxon>Bacteria</taxon>
        <taxon>Pseudomonadati</taxon>
        <taxon>Pseudomonadota</taxon>
        <taxon>Gammaproteobacteria</taxon>
        <taxon>Enterobacterales</taxon>
        <taxon>Enterobacteriaceae</taxon>
        <taxon>Escherichia</taxon>
    </lineage>
</organism>
<dbReference type="Proteomes" id="UP000254817">
    <property type="component" value="Unassembled WGS sequence"/>
</dbReference>
<dbReference type="EMBL" id="UGAW01000001">
    <property type="protein sequence ID" value="STG52157.1"/>
    <property type="molecule type" value="Genomic_DNA"/>
</dbReference>
<accession>A0A376MP74</accession>
<protein>
    <submittedName>
        <fullName evidence="1">Uncharacterized protein</fullName>
    </submittedName>
</protein>
<evidence type="ECO:0000313" key="1">
    <source>
        <dbReference type="EMBL" id="STG52157.1"/>
    </source>
</evidence>